<feature type="transmembrane region" description="Helical" evidence="1">
    <location>
        <begin position="26"/>
        <end position="45"/>
    </location>
</feature>
<name>A0ABN2CIE9_9ACTN</name>
<keyword evidence="1" id="KW-1133">Transmembrane helix</keyword>
<evidence type="ECO:0000313" key="3">
    <source>
        <dbReference type="Proteomes" id="UP001500363"/>
    </source>
</evidence>
<keyword evidence="1" id="KW-0812">Transmembrane</keyword>
<organism evidence="2 3">
    <name type="scientific">Kribbella lupini</name>
    <dbReference type="NCBI Taxonomy" id="291602"/>
    <lineage>
        <taxon>Bacteria</taxon>
        <taxon>Bacillati</taxon>
        <taxon>Actinomycetota</taxon>
        <taxon>Actinomycetes</taxon>
        <taxon>Propionibacteriales</taxon>
        <taxon>Kribbellaceae</taxon>
        <taxon>Kribbella</taxon>
    </lineage>
</organism>
<dbReference type="Proteomes" id="UP001500363">
    <property type="component" value="Unassembled WGS sequence"/>
</dbReference>
<accession>A0ABN2CIE9</accession>
<gene>
    <name evidence="2" type="ORF">GCM10009741_74240</name>
</gene>
<sequence length="108" mass="10884">MVLGVLSVVDLAGPLATDGEHPPMEIALIGAALGLLSLILVVLAWRGKRRAVVPLIALRVLSAVTALPAFFVGDVPAIAVLLAGVLVALTALGVALVLVPARQLAGAR</sequence>
<keyword evidence="3" id="KW-1185">Reference proteome</keyword>
<protein>
    <submittedName>
        <fullName evidence="2">Uncharacterized protein</fullName>
    </submittedName>
</protein>
<comment type="caution">
    <text evidence="2">The sequence shown here is derived from an EMBL/GenBank/DDBJ whole genome shotgun (WGS) entry which is preliminary data.</text>
</comment>
<evidence type="ECO:0000256" key="1">
    <source>
        <dbReference type="SAM" id="Phobius"/>
    </source>
</evidence>
<keyword evidence="1" id="KW-0472">Membrane</keyword>
<feature type="transmembrane region" description="Helical" evidence="1">
    <location>
        <begin position="52"/>
        <end position="71"/>
    </location>
</feature>
<evidence type="ECO:0000313" key="2">
    <source>
        <dbReference type="EMBL" id="GAA1558480.1"/>
    </source>
</evidence>
<proteinExistence type="predicted"/>
<feature type="transmembrane region" description="Helical" evidence="1">
    <location>
        <begin position="77"/>
        <end position="99"/>
    </location>
</feature>
<dbReference type="EMBL" id="BAAANC010000005">
    <property type="protein sequence ID" value="GAA1558480.1"/>
    <property type="molecule type" value="Genomic_DNA"/>
</dbReference>
<reference evidence="2 3" key="1">
    <citation type="journal article" date="2019" name="Int. J. Syst. Evol. Microbiol.">
        <title>The Global Catalogue of Microorganisms (GCM) 10K type strain sequencing project: providing services to taxonomists for standard genome sequencing and annotation.</title>
        <authorList>
            <consortium name="The Broad Institute Genomics Platform"/>
            <consortium name="The Broad Institute Genome Sequencing Center for Infectious Disease"/>
            <person name="Wu L."/>
            <person name="Ma J."/>
        </authorList>
    </citation>
    <scope>NUCLEOTIDE SEQUENCE [LARGE SCALE GENOMIC DNA]</scope>
    <source>
        <strain evidence="2 3">JCM 14303</strain>
    </source>
</reference>